<feature type="compositionally biased region" description="Basic and acidic residues" evidence="1">
    <location>
        <begin position="17"/>
        <end position="34"/>
    </location>
</feature>
<name>A0A1Y2D1Z9_9FUNG</name>
<comment type="caution">
    <text evidence="2">The sequence shown here is derived from an EMBL/GenBank/DDBJ whole genome shotgun (WGS) entry which is preliminary data.</text>
</comment>
<proteinExistence type="predicted"/>
<dbReference type="AlphaFoldDB" id="A0A1Y2D1Z9"/>
<feature type="compositionally biased region" description="Low complexity" evidence="1">
    <location>
        <begin position="229"/>
        <end position="263"/>
    </location>
</feature>
<feature type="compositionally biased region" description="Polar residues" evidence="1">
    <location>
        <begin position="289"/>
        <end position="298"/>
    </location>
</feature>
<evidence type="ECO:0000313" key="2">
    <source>
        <dbReference type="EMBL" id="ORY53308.1"/>
    </source>
</evidence>
<gene>
    <name evidence="2" type="ORF">LY90DRAFT_284846</name>
</gene>
<feature type="region of interest" description="Disordered" evidence="1">
    <location>
        <begin position="177"/>
        <end position="199"/>
    </location>
</feature>
<feature type="compositionally biased region" description="Polar residues" evidence="1">
    <location>
        <begin position="186"/>
        <end position="199"/>
    </location>
</feature>
<dbReference type="Proteomes" id="UP000193920">
    <property type="component" value="Unassembled WGS sequence"/>
</dbReference>
<feature type="compositionally biased region" description="Polar residues" evidence="1">
    <location>
        <begin position="264"/>
        <end position="274"/>
    </location>
</feature>
<accession>A0A1Y2D1Z9</accession>
<evidence type="ECO:0000256" key="1">
    <source>
        <dbReference type="SAM" id="MobiDB-lite"/>
    </source>
</evidence>
<sequence>MDNDLFTLNEVDSILEGNKEDKEKEMEKPKEKERVSKLKGYRHQVFREDSYPIKRNSNYLSTATKVPNLGNETLSYKPNNFNPIVISNRNSNSSPNIHRDSLTVTPVNMNLIPKNSSSPNIALANINPMPMTSTTGKPNIALANINPMSMALADSPNSNNININTIGIPNYIMTSEPSSYESSESQYNGSLSFSQSSGRKFSFPHHSLSQYDQFKIHPLRKTTEPLPITQPSQQPSQSQSQTQSQTQQQNQHQHQHQNQRQTHFSLHSSTTTKISYDDKPALYPKTKQGDSGSKTISSLNKPKLLNKYKTFVETQTSEKLSLNYFGRSKSYDTKLDIFNPGHPLDDISRNIIELDEIIGIDNEEEEKKNKHRSINLKNNLHRIKSRTSFRMGFKDNYLSNDILIDVNKQGLPFHVVYAVWQIQQKFRSSRKEKKIIERKKKF</sequence>
<dbReference type="STRING" id="1754190.A0A1Y2D1Z9"/>
<protein>
    <submittedName>
        <fullName evidence="2">Uncharacterized protein</fullName>
    </submittedName>
</protein>
<organism evidence="2 3">
    <name type="scientific">Neocallimastix californiae</name>
    <dbReference type="NCBI Taxonomy" id="1754190"/>
    <lineage>
        <taxon>Eukaryota</taxon>
        <taxon>Fungi</taxon>
        <taxon>Fungi incertae sedis</taxon>
        <taxon>Chytridiomycota</taxon>
        <taxon>Chytridiomycota incertae sedis</taxon>
        <taxon>Neocallimastigomycetes</taxon>
        <taxon>Neocallimastigales</taxon>
        <taxon>Neocallimastigaceae</taxon>
        <taxon>Neocallimastix</taxon>
    </lineage>
</organism>
<keyword evidence="3" id="KW-1185">Reference proteome</keyword>
<feature type="region of interest" description="Disordered" evidence="1">
    <location>
        <begin position="224"/>
        <end position="298"/>
    </location>
</feature>
<feature type="region of interest" description="Disordered" evidence="1">
    <location>
        <begin position="1"/>
        <end position="34"/>
    </location>
</feature>
<evidence type="ECO:0000313" key="3">
    <source>
        <dbReference type="Proteomes" id="UP000193920"/>
    </source>
</evidence>
<dbReference type="EMBL" id="MCOG01000091">
    <property type="protein sequence ID" value="ORY53308.1"/>
    <property type="molecule type" value="Genomic_DNA"/>
</dbReference>
<reference evidence="2 3" key="1">
    <citation type="submission" date="2016-08" db="EMBL/GenBank/DDBJ databases">
        <title>A Parts List for Fungal Cellulosomes Revealed by Comparative Genomics.</title>
        <authorList>
            <consortium name="DOE Joint Genome Institute"/>
            <person name="Haitjema C.H."/>
            <person name="Gilmore S.P."/>
            <person name="Henske J.K."/>
            <person name="Solomon K.V."/>
            <person name="De Groot R."/>
            <person name="Kuo A."/>
            <person name="Mondo S.J."/>
            <person name="Salamov A.A."/>
            <person name="Labutti K."/>
            <person name="Zhao Z."/>
            <person name="Chiniquy J."/>
            <person name="Barry K."/>
            <person name="Brewer H.M."/>
            <person name="Purvine S.O."/>
            <person name="Wright A.T."/>
            <person name="Boxma B."/>
            <person name="Van Alen T."/>
            <person name="Hackstein J.H."/>
            <person name="Baker S.E."/>
            <person name="Grigoriev I.V."/>
            <person name="O'Malley M.A."/>
        </authorList>
    </citation>
    <scope>NUCLEOTIDE SEQUENCE [LARGE SCALE GENOMIC DNA]</scope>
    <source>
        <strain evidence="2 3">G1</strain>
    </source>
</reference>